<comment type="caution">
    <text evidence="1">The sequence shown here is derived from an EMBL/GenBank/DDBJ whole genome shotgun (WGS) entry which is preliminary data.</text>
</comment>
<reference evidence="1 2" key="1">
    <citation type="journal article" date="2016" name="Sci. Rep.">
        <title>Metabolic traits of an uncultured archaeal lineage -MSBL1- from brine pools of the Red Sea.</title>
        <authorList>
            <person name="Mwirichia R."/>
            <person name="Alam I."/>
            <person name="Rashid M."/>
            <person name="Vinu M."/>
            <person name="Ba-Alawi W."/>
            <person name="Anthony Kamau A."/>
            <person name="Kamanda Ngugi D."/>
            <person name="Goker M."/>
            <person name="Klenk H.P."/>
            <person name="Bajic V."/>
            <person name="Stingl U."/>
        </authorList>
    </citation>
    <scope>NUCLEOTIDE SEQUENCE [LARGE SCALE GENOMIC DNA]</scope>
    <source>
        <strain evidence="1">SCGC-AAA259A05</strain>
    </source>
</reference>
<sequence>MSGEPFGNLKYIRIEIKPCPQNPDEACLFVRFMDEDTGKLWEWMPAWKPVRELFEKSSNVEVLNFPKSEYTSDFELITLSKLLQLVLH</sequence>
<proteinExistence type="predicted"/>
<dbReference type="EMBL" id="LHXJ01000037">
    <property type="protein sequence ID" value="KXA90813.1"/>
    <property type="molecule type" value="Genomic_DNA"/>
</dbReference>
<name>A0A133U9E0_9EURY</name>
<evidence type="ECO:0000313" key="1">
    <source>
        <dbReference type="EMBL" id="KXA90813.1"/>
    </source>
</evidence>
<dbReference type="Proteomes" id="UP000070163">
    <property type="component" value="Unassembled WGS sequence"/>
</dbReference>
<evidence type="ECO:0000313" key="2">
    <source>
        <dbReference type="Proteomes" id="UP000070163"/>
    </source>
</evidence>
<protein>
    <submittedName>
        <fullName evidence="1">Uncharacterized protein</fullName>
    </submittedName>
</protein>
<gene>
    <name evidence="1" type="ORF">AKJ57_03605</name>
</gene>
<accession>A0A133U9E0</accession>
<keyword evidence="2" id="KW-1185">Reference proteome</keyword>
<dbReference type="AlphaFoldDB" id="A0A133U9E0"/>
<organism evidence="1 2">
    <name type="scientific">candidate division MSBL1 archaeon SCGC-AAA259A05</name>
    <dbReference type="NCBI Taxonomy" id="1698259"/>
    <lineage>
        <taxon>Archaea</taxon>
        <taxon>Methanobacteriati</taxon>
        <taxon>Methanobacteriota</taxon>
        <taxon>candidate division MSBL1</taxon>
    </lineage>
</organism>